<evidence type="ECO:0000256" key="2">
    <source>
        <dbReference type="ARBA" id="ARBA00022475"/>
    </source>
</evidence>
<accession>J7IX71</accession>
<dbReference type="GO" id="GO:0016117">
    <property type="term" value="P:carotenoid biosynthetic process"/>
    <property type="evidence" value="ECO:0007669"/>
    <property type="project" value="UniProtKB-KW"/>
</dbReference>
<evidence type="ECO:0000256" key="6">
    <source>
        <dbReference type="ARBA" id="ARBA00023136"/>
    </source>
</evidence>
<feature type="transmembrane region" description="Helical" evidence="11">
    <location>
        <begin position="303"/>
        <end position="322"/>
    </location>
</feature>
<keyword evidence="5" id="KW-0125">Carotenoid biosynthesis</keyword>
<evidence type="ECO:0000313" key="13">
    <source>
        <dbReference type="EMBL" id="AFQ43286.1"/>
    </source>
</evidence>
<evidence type="ECO:0000256" key="10">
    <source>
        <dbReference type="ARBA" id="ARBA00040345"/>
    </source>
</evidence>
<comment type="pathway">
    <text evidence="8">Carotenoid biosynthesis; staphyloxanthin biosynthesis; staphyloxanthin from farnesyl diphosphate: step 4/5.</text>
</comment>
<keyword evidence="11" id="KW-0812">Transmembrane</keyword>
<dbReference type="Proteomes" id="UP000005262">
    <property type="component" value="Chromosome"/>
</dbReference>
<keyword evidence="11" id="KW-1133">Transmembrane helix</keyword>
<dbReference type="HOGENOM" id="CLU_038143_0_0_9"/>
<feature type="transmembrane region" description="Helical" evidence="11">
    <location>
        <begin position="334"/>
        <end position="355"/>
    </location>
</feature>
<evidence type="ECO:0000256" key="8">
    <source>
        <dbReference type="ARBA" id="ARBA00037904"/>
    </source>
</evidence>
<organism evidence="13 14">
    <name type="scientific">Desulfosporosinus meridiei (strain ATCC BAA-275 / DSM 13257 / KCTC 12902 / NCIMB 13706 / S10)</name>
    <dbReference type="NCBI Taxonomy" id="768704"/>
    <lineage>
        <taxon>Bacteria</taxon>
        <taxon>Bacillati</taxon>
        <taxon>Bacillota</taxon>
        <taxon>Clostridia</taxon>
        <taxon>Eubacteriales</taxon>
        <taxon>Desulfitobacteriaceae</taxon>
        <taxon>Desulfosporosinus</taxon>
    </lineage>
</organism>
<evidence type="ECO:0000256" key="1">
    <source>
        <dbReference type="ARBA" id="ARBA00004236"/>
    </source>
</evidence>
<dbReference type="Pfam" id="PF00535">
    <property type="entry name" value="Glycos_transf_2"/>
    <property type="match status" value="1"/>
</dbReference>
<dbReference type="GO" id="GO:0005886">
    <property type="term" value="C:plasma membrane"/>
    <property type="evidence" value="ECO:0007669"/>
    <property type="project" value="UniProtKB-SubCell"/>
</dbReference>
<dbReference type="InterPro" id="IPR029044">
    <property type="entry name" value="Nucleotide-diphossugar_trans"/>
</dbReference>
<evidence type="ECO:0000256" key="7">
    <source>
        <dbReference type="ARBA" id="ARBA00037281"/>
    </source>
</evidence>
<dbReference type="PANTHER" id="PTHR43646:SF2">
    <property type="entry name" value="GLYCOSYLTRANSFERASE 2-LIKE DOMAIN-CONTAINING PROTEIN"/>
    <property type="match status" value="1"/>
</dbReference>
<evidence type="ECO:0000256" key="4">
    <source>
        <dbReference type="ARBA" id="ARBA00022679"/>
    </source>
</evidence>
<comment type="function">
    <text evidence="7">Catalyzes the glycosylation of 4,4'-diaponeurosporenoate, i.e. the esterification of glucose at the C1'' position with the carboxyl group of 4,4'-diaponeurosporenic acid, to form glycosyl-4,4'-diaponeurosporenoate. This is a step in the biosynthesis of staphyloxanthin, an orange pigment present in most staphylococci strains.</text>
</comment>
<name>J7IX71_DESMD</name>
<dbReference type="RefSeq" id="WP_014902205.1">
    <property type="nucleotide sequence ID" value="NC_018515.1"/>
</dbReference>
<evidence type="ECO:0000256" key="5">
    <source>
        <dbReference type="ARBA" id="ARBA00022746"/>
    </source>
</evidence>
<keyword evidence="6 11" id="KW-0472">Membrane</keyword>
<reference evidence="13 14" key="1">
    <citation type="journal article" date="2012" name="J. Bacteriol.">
        <title>Complete genome sequences of Desulfosporosinus orientis DSM765T, Desulfosporosinus youngiae DSM17734T, Desulfosporosinus meridiei DSM13257T, and Desulfosporosinus acidiphilus DSM22704T.</title>
        <authorList>
            <person name="Pester M."/>
            <person name="Brambilla E."/>
            <person name="Alazard D."/>
            <person name="Rattei T."/>
            <person name="Weinmaier T."/>
            <person name="Han J."/>
            <person name="Lucas S."/>
            <person name="Lapidus A."/>
            <person name="Cheng J.F."/>
            <person name="Goodwin L."/>
            <person name="Pitluck S."/>
            <person name="Peters L."/>
            <person name="Ovchinnikova G."/>
            <person name="Teshima H."/>
            <person name="Detter J.C."/>
            <person name="Han C.S."/>
            <person name="Tapia R."/>
            <person name="Land M.L."/>
            <person name="Hauser L."/>
            <person name="Kyrpides N.C."/>
            <person name="Ivanova N.N."/>
            <person name="Pagani I."/>
            <person name="Huntmann M."/>
            <person name="Wei C.L."/>
            <person name="Davenport K.W."/>
            <person name="Daligault H."/>
            <person name="Chain P.S."/>
            <person name="Chen A."/>
            <person name="Mavromatis K."/>
            <person name="Markowitz V."/>
            <person name="Szeto E."/>
            <person name="Mikhailova N."/>
            <person name="Pati A."/>
            <person name="Wagner M."/>
            <person name="Woyke T."/>
            <person name="Ollivier B."/>
            <person name="Klenk H.P."/>
            <person name="Spring S."/>
            <person name="Loy A."/>
        </authorList>
    </citation>
    <scope>NUCLEOTIDE SEQUENCE [LARGE SCALE GENOMIC DNA]</scope>
    <source>
        <strain evidence="14">ATCC BAA-275 / DSM 13257 / NCIMB 13706 / S10</strain>
    </source>
</reference>
<gene>
    <name evidence="13" type="ordered locus">Desmer_1273</name>
</gene>
<dbReference type="STRING" id="768704.Desmer_1273"/>
<dbReference type="Gene3D" id="3.90.550.10">
    <property type="entry name" value="Spore Coat Polysaccharide Biosynthesis Protein SpsA, Chain A"/>
    <property type="match status" value="1"/>
</dbReference>
<protein>
    <recommendedName>
        <fullName evidence="10">4,4'-diaponeurosporenoate glycosyltransferase</fullName>
    </recommendedName>
</protein>
<keyword evidence="14" id="KW-1185">Reference proteome</keyword>
<keyword evidence="4 13" id="KW-0808">Transferase</keyword>
<evidence type="ECO:0000256" key="11">
    <source>
        <dbReference type="SAM" id="Phobius"/>
    </source>
</evidence>
<keyword evidence="3" id="KW-0328">Glycosyltransferase</keyword>
<feature type="domain" description="Glycosyltransferase 2-like" evidence="12">
    <location>
        <begin position="49"/>
        <end position="170"/>
    </location>
</feature>
<evidence type="ECO:0000256" key="9">
    <source>
        <dbReference type="ARBA" id="ARBA00038120"/>
    </source>
</evidence>
<feature type="transmembrane region" description="Helical" evidence="11">
    <location>
        <begin position="6"/>
        <end position="27"/>
    </location>
</feature>
<feature type="transmembrane region" description="Helical" evidence="11">
    <location>
        <begin position="276"/>
        <end position="296"/>
    </location>
</feature>
<keyword evidence="2" id="KW-1003">Cell membrane</keyword>
<sequence length="377" mass="42358">MSTLFIVLAFINLATLILMGSVFFSYLKSKPIFSGTSCSEKGIIYPSLSVVIPACNEEESIAKAISQLLDQDYPNFEVIVVNDRSSDRTGVILDELKIIYPQLKVVTISDLPPNWLGKNHAVYQGVKEATGEWLLFTDADVMFSPGSLKKTVKYSLENKLDHLTITPDITYKGFFYGGFISFFVMVVTGFYLISKSAGIGAFNLIKRSTYQEIGGYERLAMRPVDDVSLGKLVVLKGYKQGFGFSKGLISVKLFDNLGAMLKGIEKNQFASTNYKVLPTLAFCWFILFLHVYPYAGMFLGSEWARAMCGFSIIILVAIYYHLKKYTVVSLRYVLIHPLSAILYFWAVLNSMVKILSRGGLKWRGTVYSLEELKKHTF</sequence>
<reference evidence="14" key="2">
    <citation type="submission" date="2012-08" db="EMBL/GenBank/DDBJ databases">
        <title>Finished genome of Desulfosporosinus meridiei DSM 13257.</title>
        <authorList>
            <person name="Huntemann M."/>
            <person name="Wei C.-L."/>
            <person name="Han J."/>
            <person name="Detter J.C."/>
            <person name="Han C."/>
            <person name="Davenport K."/>
            <person name="Daligault H."/>
            <person name="Erkkila T."/>
            <person name="Gu W."/>
            <person name="Munk A.C.C."/>
            <person name="Teshima H."/>
            <person name="Xu Y."/>
            <person name="Chain P."/>
            <person name="Tapia R."/>
            <person name="Chen A."/>
            <person name="Krypides N."/>
            <person name="Mavromatis K."/>
            <person name="Markowitz V."/>
            <person name="Szeto E."/>
            <person name="Ivanova N."/>
            <person name="Mikhailova N."/>
            <person name="Ovchinnikova G."/>
            <person name="Pagani I."/>
            <person name="Pati A."/>
            <person name="Goodwin L."/>
            <person name="Peters L."/>
            <person name="Pitluck S."/>
            <person name="Woyke T."/>
            <person name="Pester M."/>
            <person name="Spring S."/>
            <person name="Ollivier B."/>
            <person name="Rattei T."/>
            <person name="Klenk H.-P."/>
            <person name="Wagner M."/>
            <person name="Loy A."/>
        </authorList>
    </citation>
    <scope>NUCLEOTIDE SEQUENCE [LARGE SCALE GENOMIC DNA]</scope>
    <source>
        <strain evidence="14">ATCC BAA-275 / DSM 13257 / NCIMB 13706 / S10</strain>
    </source>
</reference>
<dbReference type="GO" id="GO:0016757">
    <property type="term" value="F:glycosyltransferase activity"/>
    <property type="evidence" value="ECO:0007669"/>
    <property type="project" value="UniProtKB-KW"/>
</dbReference>
<feature type="transmembrane region" description="Helical" evidence="11">
    <location>
        <begin position="173"/>
        <end position="193"/>
    </location>
</feature>
<comment type="similarity">
    <text evidence="9">Belongs to the glycosyltransferase 2 family. CrtQ subfamily.</text>
</comment>
<dbReference type="PANTHER" id="PTHR43646">
    <property type="entry name" value="GLYCOSYLTRANSFERASE"/>
    <property type="match status" value="1"/>
</dbReference>
<evidence type="ECO:0000256" key="3">
    <source>
        <dbReference type="ARBA" id="ARBA00022676"/>
    </source>
</evidence>
<dbReference type="KEGG" id="dmi:Desmer_1273"/>
<proteinExistence type="inferred from homology"/>
<dbReference type="CDD" id="cd06423">
    <property type="entry name" value="CESA_like"/>
    <property type="match status" value="1"/>
</dbReference>
<dbReference type="OrthoDB" id="9768769at2"/>
<dbReference type="SUPFAM" id="SSF53448">
    <property type="entry name" value="Nucleotide-diphospho-sugar transferases"/>
    <property type="match status" value="1"/>
</dbReference>
<evidence type="ECO:0000313" key="14">
    <source>
        <dbReference type="Proteomes" id="UP000005262"/>
    </source>
</evidence>
<evidence type="ECO:0000259" key="12">
    <source>
        <dbReference type="Pfam" id="PF00535"/>
    </source>
</evidence>
<dbReference type="AlphaFoldDB" id="J7IX71"/>
<dbReference type="EMBL" id="CP003629">
    <property type="protein sequence ID" value="AFQ43286.1"/>
    <property type="molecule type" value="Genomic_DNA"/>
</dbReference>
<dbReference type="eggNOG" id="COG1215">
    <property type="taxonomic scope" value="Bacteria"/>
</dbReference>
<comment type="subcellular location">
    <subcellularLocation>
        <location evidence="1">Cell membrane</location>
    </subcellularLocation>
</comment>
<dbReference type="InterPro" id="IPR001173">
    <property type="entry name" value="Glyco_trans_2-like"/>
</dbReference>